<dbReference type="PANTHER" id="PTHR47786:SF2">
    <property type="entry name" value="GLYCOSYL HYDROLASE FAMILY 13 CATALYTIC DOMAIN-CONTAINING PROTEIN"/>
    <property type="match status" value="1"/>
</dbReference>
<dbReference type="GO" id="GO:0005975">
    <property type="term" value="P:carbohydrate metabolic process"/>
    <property type="evidence" value="ECO:0007669"/>
    <property type="project" value="InterPro"/>
</dbReference>
<dbReference type="InterPro" id="IPR013780">
    <property type="entry name" value="Glyco_hydro_b"/>
</dbReference>
<dbReference type="CDD" id="cd11313">
    <property type="entry name" value="AmyAc_arch_bac_AmyA"/>
    <property type="match status" value="1"/>
</dbReference>
<dbReference type="InterPro" id="IPR017853">
    <property type="entry name" value="GH"/>
</dbReference>
<dbReference type="PANTHER" id="PTHR47786">
    <property type="entry name" value="ALPHA-1,4-GLUCAN:MALTOSE-1-PHOSPHATE MALTOSYLTRANSFERASE"/>
    <property type="match status" value="1"/>
</dbReference>
<dbReference type="Gene3D" id="3.20.20.80">
    <property type="entry name" value="Glycosidases"/>
    <property type="match status" value="1"/>
</dbReference>
<dbReference type="PATRIC" id="fig|945713.3.peg.2696"/>
<dbReference type="Proteomes" id="UP000007394">
    <property type="component" value="Chromosome"/>
</dbReference>
<dbReference type="Pfam" id="PF00128">
    <property type="entry name" value="Alpha-amylase"/>
    <property type="match status" value="1"/>
</dbReference>
<dbReference type="EMBL" id="CP003418">
    <property type="protein sequence ID" value="AFH50384.1"/>
    <property type="molecule type" value="Genomic_DNA"/>
</dbReference>
<dbReference type="STRING" id="945713.IALB_2681"/>
<protein>
    <submittedName>
        <fullName evidence="2">Glycosidase</fullName>
    </submittedName>
</protein>
<proteinExistence type="predicted"/>
<dbReference type="RefSeq" id="WP_014561525.1">
    <property type="nucleotide sequence ID" value="NC_017464.1"/>
</dbReference>
<accession>I0AN27</accession>
<name>I0AN27_IGNAJ</name>
<dbReference type="OrthoDB" id="9805159at2"/>
<keyword evidence="2" id="KW-0326">Glycosidase</keyword>
<keyword evidence="3" id="KW-1185">Reference proteome</keyword>
<dbReference type="SMART" id="SM00642">
    <property type="entry name" value="Aamy"/>
    <property type="match status" value="1"/>
</dbReference>
<dbReference type="AlphaFoldDB" id="I0AN27"/>
<organism evidence="2 3">
    <name type="scientific">Ignavibacterium album (strain DSM 19864 / JCM 16511 / NBRC 101810 / Mat9-16)</name>
    <dbReference type="NCBI Taxonomy" id="945713"/>
    <lineage>
        <taxon>Bacteria</taxon>
        <taxon>Pseudomonadati</taxon>
        <taxon>Ignavibacteriota</taxon>
        <taxon>Ignavibacteria</taxon>
        <taxon>Ignavibacteriales</taxon>
        <taxon>Ignavibacteriaceae</taxon>
        <taxon>Ignavibacterium</taxon>
    </lineage>
</organism>
<evidence type="ECO:0000313" key="3">
    <source>
        <dbReference type="Proteomes" id="UP000007394"/>
    </source>
</evidence>
<keyword evidence="2" id="KW-0378">Hydrolase</keyword>
<dbReference type="GO" id="GO:0016798">
    <property type="term" value="F:hydrolase activity, acting on glycosyl bonds"/>
    <property type="evidence" value="ECO:0007669"/>
    <property type="project" value="UniProtKB-KW"/>
</dbReference>
<dbReference type="Gene3D" id="2.60.40.1180">
    <property type="entry name" value="Golgi alpha-mannosidase II"/>
    <property type="match status" value="1"/>
</dbReference>
<gene>
    <name evidence="2" type="ordered locus">IALB_2681</name>
</gene>
<feature type="domain" description="Glycosyl hydrolase family 13 catalytic" evidence="1">
    <location>
        <begin position="35"/>
        <end position="350"/>
    </location>
</feature>
<dbReference type="SUPFAM" id="SSF51011">
    <property type="entry name" value="Glycosyl hydrolase domain"/>
    <property type="match status" value="1"/>
</dbReference>
<dbReference type="SUPFAM" id="SSF51445">
    <property type="entry name" value="(Trans)glycosidases"/>
    <property type="match status" value="1"/>
</dbReference>
<evidence type="ECO:0000259" key="1">
    <source>
        <dbReference type="SMART" id="SM00642"/>
    </source>
</evidence>
<reference evidence="2 3" key="1">
    <citation type="journal article" date="2012" name="Front. Microbiol.">
        <title>Complete genome of Ignavibacterium album, a metabolically versatile, flagellated, facultative anaerobe from the phylum Chlorobi.</title>
        <authorList>
            <person name="Liu Z."/>
            <person name="Frigaard N.-U."/>
            <person name="Vogl K."/>
            <person name="Iino T."/>
            <person name="Ohkuma M."/>
            <person name="Overmann J."/>
            <person name="Bryant D.A."/>
        </authorList>
    </citation>
    <scope>NUCLEOTIDE SEQUENCE [LARGE SCALE GENOMIC DNA]</scope>
    <source>
        <strain evidence="3">DSM 19864 / JCM 16511 / NBRC 101810 / Mat9-16</strain>
    </source>
</reference>
<sequence>MITFRKVFILFISVCTFIFPQTKTPEWAFNKTIYEVNLRQFSEEGNFDGFRKHLPRLKELGVGILWFMPIHPIGELNRKGSLGSYYSVKDYLDVNPEFGTIDDFKELVKEIHSLGMYVIIDWVANHTAWDHQWTKTHPDFYNRDNKGNFIPPVDDWSDVIDLNYENKALWSEMINALKFWVTECDIDGYRCDVAGIVPIEFWIEAREQLDKIKPVFMLAEWDTPEMHFAFDMTYDWNMHKTMNEVAKGKKSADEIINHIQKDRENYPSYAFRMQFTDNHDENSWNGTVFERLDDAAECFAVLTFLIPDMPLIYSGQEAGLNKRLSFFEKDPIDWKEHKFFALYKSLIELKKSNELLHCGIKGGKIEFIPNNNQKNILALARVKEDKILFAVFNLSETPSEVFLNDNRLSGTFTNFFTKEKVNLEQSFKTKLDAWSWQVFIK</sequence>
<dbReference type="eggNOG" id="COG0366">
    <property type="taxonomic scope" value="Bacteria"/>
</dbReference>
<evidence type="ECO:0000313" key="2">
    <source>
        <dbReference type="EMBL" id="AFH50384.1"/>
    </source>
</evidence>
<dbReference type="InterPro" id="IPR006047">
    <property type="entry name" value="GH13_cat_dom"/>
</dbReference>
<dbReference type="HOGENOM" id="CLU_032719_1_0_10"/>
<dbReference type="KEGG" id="ial:IALB_2681"/>